<evidence type="ECO:0000256" key="4">
    <source>
        <dbReference type="ARBA" id="ARBA00023235"/>
    </source>
</evidence>
<keyword evidence="4 5" id="KW-0413">Isomerase</keyword>
<dbReference type="InterPro" id="IPR032819">
    <property type="entry name" value="TruB_C"/>
</dbReference>
<dbReference type="NCBIfam" id="TIGR00431">
    <property type="entry name" value="TruB"/>
    <property type="match status" value="1"/>
</dbReference>
<dbReference type="InterPro" id="IPR002501">
    <property type="entry name" value="PsdUridine_synth_N"/>
</dbReference>
<dbReference type="SUPFAM" id="SSF55120">
    <property type="entry name" value="Pseudouridine synthase"/>
    <property type="match status" value="1"/>
</dbReference>
<dbReference type="GO" id="GO:1990481">
    <property type="term" value="P:mRNA pseudouridine synthesis"/>
    <property type="evidence" value="ECO:0007669"/>
    <property type="project" value="TreeGrafter"/>
</dbReference>
<comment type="caution">
    <text evidence="9">The sequence shown here is derived from an EMBL/GenBank/DDBJ whole genome shotgun (WGS) entry which is preliminary data.</text>
</comment>
<dbReference type="PANTHER" id="PTHR13767:SF2">
    <property type="entry name" value="PSEUDOURIDYLATE SYNTHASE TRUB1"/>
    <property type="match status" value="1"/>
</dbReference>
<evidence type="ECO:0000256" key="5">
    <source>
        <dbReference type="HAMAP-Rule" id="MF_01080"/>
    </source>
</evidence>
<evidence type="ECO:0000256" key="3">
    <source>
        <dbReference type="ARBA" id="ARBA00022694"/>
    </source>
</evidence>
<dbReference type="Proteomes" id="UP000005540">
    <property type="component" value="Unassembled WGS sequence"/>
</dbReference>
<organism evidence="9 10">
    <name type="scientific">Sulfurihydrogenibium yellowstonense SS-5</name>
    <dbReference type="NCBI Taxonomy" id="432331"/>
    <lineage>
        <taxon>Bacteria</taxon>
        <taxon>Pseudomonadati</taxon>
        <taxon>Aquificota</taxon>
        <taxon>Aquificia</taxon>
        <taxon>Aquificales</taxon>
        <taxon>Hydrogenothermaceae</taxon>
        <taxon>Sulfurihydrogenibium</taxon>
    </lineage>
</organism>
<comment type="similarity">
    <text evidence="2 5">Belongs to the pseudouridine synthase TruB family. Type 1 subfamily.</text>
</comment>
<dbReference type="InterPro" id="IPR020103">
    <property type="entry name" value="PsdUridine_synth_cat_dom_sf"/>
</dbReference>
<dbReference type="CDD" id="cd02573">
    <property type="entry name" value="PseudoU_synth_EcTruB"/>
    <property type="match status" value="1"/>
</dbReference>
<dbReference type="EMBL" id="ABZS01000004">
    <property type="protein sequence ID" value="EEP61408.1"/>
    <property type="molecule type" value="Genomic_DNA"/>
</dbReference>
<dbReference type="SUPFAM" id="SSF88697">
    <property type="entry name" value="PUA domain-like"/>
    <property type="match status" value="1"/>
</dbReference>
<dbReference type="HAMAP" id="MF_01080">
    <property type="entry name" value="TruB_bact"/>
    <property type="match status" value="1"/>
</dbReference>
<evidence type="ECO:0000256" key="1">
    <source>
        <dbReference type="ARBA" id="ARBA00000385"/>
    </source>
</evidence>
<name>C4FHQ4_9AQUI</name>
<keyword evidence="3 5" id="KW-0819">tRNA processing</keyword>
<sequence length="288" mass="32587">MDGILLVNKPKFITSNDLVIKIKKHLNEKMGHTGTLDYAASGLMVLTVGQGTKITQYLQKLDKQYIAEGKLGEITDTYDSQGKIIETKPVEIDEEKLKEIIFSFVGEYLQTPPPYSSKRIGGTRAYKLAKKGVEVQLKPVLVKIYSIEILEINLPYFKIKVDCSSGTYIRSLIKDIGDKAGCGAYMTDLVRTKIGQFDLKDALSFEEILKKNPNQIKLISLKDALYFLPKIKLNQDYEKRFKHGQRLIVDCMESKDVKVLNEKHELIGIGEIKECVLKPKIVLARSEN</sequence>
<dbReference type="Pfam" id="PF16198">
    <property type="entry name" value="TruB_C_2"/>
    <property type="match status" value="1"/>
</dbReference>
<feature type="domain" description="tRNA pseudouridine synthase II TruB subfamily 1 C-terminal" evidence="7">
    <location>
        <begin position="229"/>
        <end position="282"/>
    </location>
</feature>
<evidence type="ECO:0000256" key="2">
    <source>
        <dbReference type="ARBA" id="ARBA00005642"/>
    </source>
</evidence>
<dbReference type="InterPro" id="IPR015947">
    <property type="entry name" value="PUA-like_sf"/>
</dbReference>
<dbReference type="GO" id="GO:0031119">
    <property type="term" value="P:tRNA pseudouridine synthesis"/>
    <property type="evidence" value="ECO:0007669"/>
    <property type="project" value="UniProtKB-UniRule"/>
</dbReference>
<feature type="active site" description="Nucleophile" evidence="5">
    <location>
        <position position="37"/>
    </location>
</feature>
<evidence type="ECO:0000259" key="7">
    <source>
        <dbReference type="Pfam" id="PF09157"/>
    </source>
</evidence>
<evidence type="ECO:0000259" key="6">
    <source>
        <dbReference type="Pfam" id="PF01509"/>
    </source>
</evidence>
<evidence type="ECO:0000259" key="8">
    <source>
        <dbReference type="Pfam" id="PF16198"/>
    </source>
</evidence>
<dbReference type="InterPro" id="IPR014780">
    <property type="entry name" value="tRNA_psdUridine_synth_TruB"/>
</dbReference>
<comment type="catalytic activity">
    <reaction evidence="1 5">
        <text>uridine(55) in tRNA = pseudouridine(55) in tRNA</text>
        <dbReference type="Rhea" id="RHEA:42532"/>
        <dbReference type="Rhea" id="RHEA-COMP:10101"/>
        <dbReference type="Rhea" id="RHEA-COMP:10102"/>
        <dbReference type="ChEBI" id="CHEBI:65314"/>
        <dbReference type="ChEBI" id="CHEBI:65315"/>
        <dbReference type="EC" id="5.4.99.25"/>
    </reaction>
</comment>
<comment type="function">
    <text evidence="5">Responsible for synthesis of pseudouridine from uracil-55 in the psi GC loop of transfer RNAs.</text>
</comment>
<feature type="domain" description="tRNA pseudouridylate synthase B C-terminal" evidence="8">
    <location>
        <begin position="170"/>
        <end position="210"/>
    </location>
</feature>
<dbReference type="GO" id="GO:0003723">
    <property type="term" value="F:RNA binding"/>
    <property type="evidence" value="ECO:0007669"/>
    <property type="project" value="InterPro"/>
</dbReference>
<dbReference type="Gene3D" id="3.30.2350.10">
    <property type="entry name" value="Pseudouridine synthase"/>
    <property type="match status" value="1"/>
</dbReference>
<reference evidence="9 10" key="1">
    <citation type="submission" date="2009-04" db="EMBL/GenBank/DDBJ databases">
        <authorList>
            <person name="Reysenbach A.-L."/>
            <person name="Heidelberg J.F."/>
            <person name="Nelson W.C."/>
        </authorList>
    </citation>
    <scope>NUCLEOTIDE SEQUENCE [LARGE SCALE GENOMIC DNA]</scope>
    <source>
        <strain evidence="9 10">SS-5</strain>
    </source>
</reference>
<dbReference type="AlphaFoldDB" id="C4FHQ4"/>
<feature type="domain" description="Pseudouridine synthase II N-terminal" evidence="6">
    <location>
        <begin position="27"/>
        <end position="169"/>
    </location>
</feature>
<proteinExistence type="inferred from homology"/>
<accession>C4FHQ4</accession>
<evidence type="ECO:0000313" key="9">
    <source>
        <dbReference type="EMBL" id="EEP61408.1"/>
    </source>
</evidence>
<dbReference type="RefSeq" id="WP_007545455.1">
    <property type="nucleotide sequence ID" value="NZ_ABZS01000004.1"/>
</dbReference>
<dbReference type="OrthoDB" id="9802309at2"/>
<dbReference type="EC" id="5.4.99.25" evidence="5"/>
<dbReference type="GO" id="GO:0160148">
    <property type="term" value="F:tRNA pseudouridine(55) synthase activity"/>
    <property type="evidence" value="ECO:0007669"/>
    <property type="project" value="UniProtKB-EC"/>
</dbReference>
<protein>
    <recommendedName>
        <fullName evidence="5">tRNA pseudouridine synthase B</fullName>
        <ecNumber evidence="5">5.4.99.25</ecNumber>
    </recommendedName>
    <alternativeName>
        <fullName evidence="5">tRNA pseudouridine(55) synthase</fullName>
        <shortName evidence="5">Psi55 synthase</shortName>
    </alternativeName>
    <alternativeName>
        <fullName evidence="5">tRNA pseudouridylate synthase</fullName>
    </alternativeName>
    <alternativeName>
        <fullName evidence="5">tRNA-uridine isomerase</fullName>
    </alternativeName>
</protein>
<dbReference type="Pfam" id="PF01509">
    <property type="entry name" value="TruB_N"/>
    <property type="match status" value="1"/>
</dbReference>
<dbReference type="PANTHER" id="PTHR13767">
    <property type="entry name" value="TRNA-PSEUDOURIDINE SYNTHASE"/>
    <property type="match status" value="1"/>
</dbReference>
<evidence type="ECO:0000313" key="10">
    <source>
        <dbReference type="Proteomes" id="UP000005540"/>
    </source>
</evidence>
<gene>
    <name evidence="5 9" type="primary">truB</name>
    <name evidence="9" type="ORF">SULYE_0082</name>
</gene>
<dbReference type="InterPro" id="IPR015240">
    <property type="entry name" value="tRNA_sdUridine_synth_fam1_C"/>
</dbReference>
<keyword evidence="10" id="KW-1185">Reference proteome</keyword>
<dbReference type="Pfam" id="PF09157">
    <property type="entry name" value="TruB-C_2"/>
    <property type="match status" value="1"/>
</dbReference>